<organism evidence="3 4">
    <name type="scientific">Cinnamomum micranthum f. kanehirae</name>
    <dbReference type="NCBI Taxonomy" id="337451"/>
    <lineage>
        <taxon>Eukaryota</taxon>
        <taxon>Viridiplantae</taxon>
        <taxon>Streptophyta</taxon>
        <taxon>Embryophyta</taxon>
        <taxon>Tracheophyta</taxon>
        <taxon>Spermatophyta</taxon>
        <taxon>Magnoliopsida</taxon>
        <taxon>Magnoliidae</taxon>
        <taxon>Laurales</taxon>
        <taxon>Lauraceae</taxon>
        <taxon>Cinnamomum</taxon>
    </lineage>
</organism>
<reference evidence="3 4" key="1">
    <citation type="journal article" date="2019" name="Nat. Plants">
        <title>Stout camphor tree genome fills gaps in understanding of flowering plant genome evolution.</title>
        <authorList>
            <person name="Chaw S.M."/>
            <person name="Liu Y.C."/>
            <person name="Wu Y.W."/>
            <person name="Wang H.Y."/>
            <person name="Lin C.I."/>
            <person name="Wu C.S."/>
            <person name="Ke H.M."/>
            <person name="Chang L.Y."/>
            <person name="Hsu C.Y."/>
            <person name="Yang H.T."/>
            <person name="Sudianto E."/>
            <person name="Hsu M.H."/>
            <person name="Wu K.P."/>
            <person name="Wang L.N."/>
            <person name="Leebens-Mack J.H."/>
            <person name="Tsai I.J."/>
        </authorList>
    </citation>
    <scope>NUCLEOTIDE SEQUENCE [LARGE SCALE GENOMIC DNA]</scope>
    <source>
        <strain evidence="4">cv. Chaw 1501</strain>
        <tissue evidence="3">Young leaves</tissue>
    </source>
</reference>
<dbReference type="OrthoDB" id="1673621at2759"/>
<dbReference type="AlphaFoldDB" id="A0A443NZZ1"/>
<name>A0A443NZZ1_9MAGN</name>
<evidence type="ECO:0000256" key="2">
    <source>
        <dbReference type="SAM" id="Phobius"/>
    </source>
</evidence>
<proteinExistence type="predicted"/>
<keyword evidence="4" id="KW-1185">Reference proteome</keyword>
<feature type="transmembrane region" description="Helical" evidence="2">
    <location>
        <begin position="205"/>
        <end position="225"/>
    </location>
</feature>
<gene>
    <name evidence="3" type="ORF">CKAN_01288500</name>
</gene>
<dbReference type="EMBL" id="QPKB01000005">
    <property type="protein sequence ID" value="RWR84098.1"/>
    <property type="molecule type" value="Genomic_DNA"/>
</dbReference>
<dbReference type="PANTHER" id="PTHR33868:SF10">
    <property type="entry name" value="OS08G0483100 PROTEIN"/>
    <property type="match status" value="1"/>
</dbReference>
<dbReference type="PANTHER" id="PTHR33868">
    <property type="entry name" value="EXPRESSED PROTEIN"/>
    <property type="match status" value="1"/>
</dbReference>
<keyword evidence="2" id="KW-0472">Membrane</keyword>
<dbReference type="Proteomes" id="UP000283530">
    <property type="component" value="Unassembled WGS sequence"/>
</dbReference>
<evidence type="ECO:0000256" key="1">
    <source>
        <dbReference type="SAM" id="MobiDB-lite"/>
    </source>
</evidence>
<accession>A0A443NZZ1</accession>
<keyword evidence="2" id="KW-1133">Transmembrane helix</keyword>
<sequence length="231" mass="25679">MNPPLPIPVSTRWELASSNQRPNSQTGPEERDDDFRKGACPDRHDGDCKCVVAEEKEMMMSPIVSQRSDVELLQNCDLPPPLKVFTCEKETSLKTAMSKQSSPLINIGLSEEYSRGLIDDRLGLLKALQLSQTRAREAEKKASIVSIENDNLTAMFFEESSRLFAHRQWLKLLEIEILHLKAQLAVSDSHTTKKQLGEKKEGDAGSGWCIALAVCLGLAGVGFALSCRYLF</sequence>
<feature type="compositionally biased region" description="Polar residues" evidence="1">
    <location>
        <begin position="16"/>
        <end position="27"/>
    </location>
</feature>
<comment type="caution">
    <text evidence="3">The sequence shown here is derived from an EMBL/GenBank/DDBJ whole genome shotgun (WGS) entry which is preliminary data.</text>
</comment>
<evidence type="ECO:0000313" key="3">
    <source>
        <dbReference type="EMBL" id="RWR84098.1"/>
    </source>
</evidence>
<protein>
    <submittedName>
        <fullName evidence="3">Uncharacterized protein</fullName>
    </submittedName>
</protein>
<keyword evidence="2" id="KW-0812">Transmembrane</keyword>
<evidence type="ECO:0000313" key="4">
    <source>
        <dbReference type="Proteomes" id="UP000283530"/>
    </source>
</evidence>
<feature type="region of interest" description="Disordered" evidence="1">
    <location>
        <begin position="1"/>
        <end position="39"/>
    </location>
</feature>